<dbReference type="EMBL" id="JPKZ01001067">
    <property type="protein sequence ID" value="KHN84123.1"/>
    <property type="molecule type" value="Genomic_DNA"/>
</dbReference>
<evidence type="ECO:0000313" key="3">
    <source>
        <dbReference type="Proteomes" id="UP000031036"/>
    </source>
</evidence>
<proteinExistence type="predicted"/>
<reference evidence="2 3" key="1">
    <citation type="submission" date="2014-11" db="EMBL/GenBank/DDBJ databases">
        <title>Genetic blueprint of the zoonotic pathogen Toxocara canis.</title>
        <authorList>
            <person name="Zhu X.-Q."/>
            <person name="Korhonen P.K."/>
            <person name="Cai H."/>
            <person name="Young N.D."/>
            <person name="Nejsum P."/>
            <person name="von Samson-Himmelstjerna G."/>
            <person name="Boag P.R."/>
            <person name="Tan P."/>
            <person name="Li Q."/>
            <person name="Min J."/>
            <person name="Yang Y."/>
            <person name="Wang X."/>
            <person name="Fang X."/>
            <person name="Hall R.S."/>
            <person name="Hofmann A."/>
            <person name="Sternberg P.W."/>
            <person name="Jex A.R."/>
            <person name="Gasser R.B."/>
        </authorList>
    </citation>
    <scope>NUCLEOTIDE SEQUENCE [LARGE SCALE GENOMIC DNA]</scope>
    <source>
        <strain evidence="2">PN_DK_2014</strain>
    </source>
</reference>
<keyword evidence="1" id="KW-0175">Coiled coil</keyword>
<protein>
    <submittedName>
        <fullName evidence="2">Uncharacterized protein</fullName>
    </submittedName>
</protein>
<name>A0A0B2VR79_TOXCA</name>
<keyword evidence="3" id="KW-1185">Reference proteome</keyword>
<organism evidence="2 3">
    <name type="scientific">Toxocara canis</name>
    <name type="common">Canine roundworm</name>
    <dbReference type="NCBI Taxonomy" id="6265"/>
    <lineage>
        <taxon>Eukaryota</taxon>
        <taxon>Metazoa</taxon>
        <taxon>Ecdysozoa</taxon>
        <taxon>Nematoda</taxon>
        <taxon>Chromadorea</taxon>
        <taxon>Rhabditida</taxon>
        <taxon>Spirurina</taxon>
        <taxon>Ascaridomorpha</taxon>
        <taxon>Ascaridoidea</taxon>
        <taxon>Toxocaridae</taxon>
        <taxon>Toxocara</taxon>
    </lineage>
</organism>
<dbReference type="Proteomes" id="UP000031036">
    <property type="component" value="Unassembled WGS sequence"/>
</dbReference>
<comment type="caution">
    <text evidence="2">The sequence shown here is derived from an EMBL/GenBank/DDBJ whole genome shotgun (WGS) entry which is preliminary data.</text>
</comment>
<gene>
    <name evidence="2" type="ORF">Tcan_10377</name>
</gene>
<evidence type="ECO:0000313" key="2">
    <source>
        <dbReference type="EMBL" id="KHN84123.1"/>
    </source>
</evidence>
<dbReference type="AlphaFoldDB" id="A0A0B2VR79"/>
<feature type="coiled-coil region" evidence="1">
    <location>
        <begin position="37"/>
        <end position="71"/>
    </location>
</feature>
<sequence>MFHWFLRKKRATGVFISENDKMVAGLKLQLLKLENERDMALLRKEADAEELEDLRREVRELSCELQDAKDLLFSERSLRESTLSAEALAVIELSDQITMYCAQISQIRALLNDCESKRRALSIQLSVLSNKLERSEHLRREANKRWRFAETSAIEWRKRALTSENMENLVKQQLNMNPLEEMQASESSDFTASEIAVDTQLTTHSNCMTTPRFAVTVDDPPQLVRMFSLPMRLRACKEQF</sequence>
<accession>A0A0B2VR79</accession>
<evidence type="ECO:0000256" key="1">
    <source>
        <dbReference type="SAM" id="Coils"/>
    </source>
</evidence>